<dbReference type="EMBL" id="JH712464">
    <property type="protein sequence ID" value="EFO19853.1"/>
    <property type="molecule type" value="Genomic_DNA"/>
</dbReference>
<organism evidence="1">
    <name type="scientific">Loa loa</name>
    <name type="common">Eye worm</name>
    <name type="synonym">Filaria loa</name>
    <dbReference type="NCBI Taxonomy" id="7209"/>
    <lineage>
        <taxon>Eukaryota</taxon>
        <taxon>Metazoa</taxon>
        <taxon>Ecdysozoa</taxon>
        <taxon>Nematoda</taxon>
        <taxon>Chromadorea</taxon>
        <taxon>Rhabditida</taxon>
        <taxon>Spirurina</taxon>
        <taxon>Spiruromorpha</taxon>
        <taxon>Filarioidea</taxon>
        <taxon>Onchocercidae</taxon>
        <taxon>Loa</taxon>
    </lineage>
</organism>
<protein>
    <submittedName>
        <fullName evidence="1">Uncharacterized protein</fullName>
    </submittedName>
</protein>
<gene>
    <name evidence="1" type="ORF">LOAG_08640</name>
</gene>
<dbReference type="GeneID" id="9946066"/>
<dbReference type="RefSeq" id="XP_003144218.1">
    <property type="nucleotide sequence ID" value="XM_003144170.1"/>
</dbReference>
<proteinExistence type="predicted"/>
<reference evidence="1" key="1">
    <citation type="submission" date="2012-04" db="EMBL/GenBank/DDBJ databases">
        <title>The Genome Sequence of Loa loa.</title>
        <authorList>
            <consortium name="The Broad Institute Genome Sequencing Platform"/>
            <consortium name="Broad Institute Genome Sequencing Center for Infectious Disease"/>
            <person name="Nutman T.B."/>
            <person name="Fink D.L."/>
            <person name="Russ C."/>
            <person name="Young S."/>
            <person name="Zeng Q."/>
            <person name="Gargeya S."/>
            <person name="Alvarado L."/>
            <person name="Berlin A."/>
            <person name="Chapman S.B."/>
            <person name="Chen Z."/>
            <person name="Freedman E."/>
            <person name="Gellesch M."/>
            <person name="Goldberg J."/>
            <person name="Griggs A."/>
            <person name="Gujja S."/>
            <person name="Heilman E.R."/>
            <person name="Heiman D."/>
            <person name="Howarth C."/>
            <person name="Mehta T."/>
            <person name="Neiman D."/>
            <person name="Pearson M."/>
            <person name="Roberts A."/>
            <person name="Saif S."/>
            <person name="Shea T."/>
            <person name="Shenoy N."/>
            <person name="Sisk P."/>
            <person name="Stolte C."/>
            <person name="Sykes S."/>
            <person name="White J."/>
            <person name="Yandava C."/>
            <person name="Haas B."/>
            <person name="Henn M.R."/>
            <person name="Nusbaum C."/>
            <person name="Birren B."/>
        </authorList>
    </citation>
    <scope>NUCLEOTIDE SEQUENCE [LARGE SCALE GENOMIC DNA]</scope>
</reference>
<name>A0A1S0TT75_LOALO</name>
<accession>A0A1S0TT75</accession>
<sequence length="210" mass="24049">MPNVECQTDHHLIRCKLNFPNQKAIEFQGGGLKSTIFKLLQWNTASSVNRVFQDSVIFYTTTSENRTGYNPDYNNDSQGHTAGWRITVFPQISLYDELTTGFKRRALKRRHKGALKQNFSLSHTDHHQWTKDNAKSRIPSMPPKKLSASLLQPNLLWTFLRYYRCLSRISLLGHQRTCGGKGIALDISSFVKYSYSDNHQIPVAVCSIVE</sequence>
<dbReference type="CTD" id="9946066"/>
<dbReference type="InParanoid" id="A0A1S0TT75"/>
<dbReference type="AlphaFoldDB" id="A0A1S0TT75"/>
<dbReference type="KEGG" id="loa:LOAG_08640"/>
<evidence type="ECO:0000313" key="1">
    <source>
        <dbReference type="EMBL" id="EFO19853.1"/>
    </source>
</evidence>